<accession>A0A0E9VLX0</accession>
<reference evidence="1" key="2">
    <citation type="journal article" date="2015" name="Fish Shellfish Immunol.">
        <title>Early steps in the European eel (Anguilla anguilla)-Vibrio vulnificus interaction in the gills: Role of the RtxA13 toxin.</title>
        <authorList>
            <person name="Callol A."/>
            <person name="Pajuelo D."/>
            <person name="Ebbesson L."/>
            <person name="Teles M."/>
            <person name="MacKenzie S."/>
            <person name="Amaro C."/>
        </authorList>
    </citation>
    <scope>NUCLEOTIDE SEQUENCE</scope>
</reference>
<name>A0A0E9VLX0_ANGAN</name>
<sequence length="51" mass="5664">MKTSRPCSSPGPGLETTALCRVPRSHRRQYRLRLTLIIQLPPAAIAGKLNH</sequence>
<proteinExistence type="predicted"/>
<evidence type="ECO:0000313" key="1">
    <source>
        <dbReference type="EMBL" id="JAH79129.1"/>
    </source>
</evidence>
<dbReference type="EMBL" id="GBXM01029448">
    <property type="protein sequence ID" value="JAH79129.1"/>
    <property type="molecule type" value="Transcribed_RNA"/>
</dbReference>
<dbReference type="AlphaFoldDB" id="A0A0E9VLX0"/>
<reference evidence="1" key="1">
    <citation type="submission" date="2014-11" db="EMBL/GenBank/DDBJ databases">
        <authorList>
            <person name="Amaro Gonzalez C."/>
        </authorList>
    </citation>
    <scope>NUCLEOTIDE SEQUENCE</scope>
</reference>
<protein>
    <submittedName>
        <fullName evidence="1">Uncharacterized protein</fullName>
    </submittedName>
</protein>
<organism evidence="1">
    <name type="scientific">Anguilla anguilla</name>
    <name type="common">European freshwater eel</name>
    <name type="synonym">Muraena anguilla</name>
    <dbReference type="NCBI Taxonomy" id="7936"/>
    <lineage>
        <taxon>Eukaryota</taxon>
        <taxon>Metazoa</taxon>
        <taxon>Chordata</taxon>
        <taxon>Craniata</taxon>
        <taxon>Vertebrata</taxon>
        <taxon>Euteleostomi</taxon>
        <taxon>Actinopterygii</taxon>
        <taxon>Neopterygii</taxon>
        <taxon>Teleostei</taxon>
        <taxon>Anguilliformes</taxon>
        <taxon>Anguillidae</taxon>
        <taxon>Anguilla</taxon>
    </lineage>
</organism>